<reference evidence="1" key="1">
    <citation type="submission" date="2022-07" db="EMBL/GenBank/DDBJ databases">
        <title>Taxonomy of Aspergillus series Nigri: significant species reduction supported by multi-species coalescent approaches.</title>
        <authorList>
            <person name="Bian C."/>
            <person name="Kusuya Y."/>
            <person name="Sklenar F."/>
            <person name="D'hooge E."/>
            <person name="Yaguchi T."/>
            <person name="Takahashi H."/>
            <person name="Hubka V."/>
        </authorList>
    </citation>
    <scope>NUCLEOTIDE SEQUENCE</scope>
    <source>
        <strain evidence="1">CBS 733.88</strain>
    </source>
</reference>
<proteinExistence type="predicted"/>
<accession>A0A9W5YK63</accession>
<protein>
    <submittedName>
        <fullName evidence="1">Uncharacterized protein</fullName>
    </submittedName>
</protein>
<evidence type="ECO:0000313" key="1">
    <source>
        <dbReference type="EMBL" id="GKZ17756.1"/>
    </source>
</evidence>
<name>A0A9W5YK63_9EURO</name>
<comment type="caution">
    <text evidence="1">The sequence shown here is derived from an EMBL/GenBank/DDBJ whole genome shotgun (WGS) entry which is preliminary data.</text>
</comment>
<dbReference type="EMBL" id="BROQ01000007">
    <property type="protein sequence ID" value="GKZ17756.1"/>
    <property type="molecule type" value="Genomic_DNA"/>
</dbReference>
<sequence length="188" mass="21488">MTDSPNRSIQTSLTYHYAIHKTGRNSTDKNVYYIWQAIASHWIHFKCDHTYTFRNLTHPEASHMPGLAIVQSASTEVLEGPWVWPQIFNVTCKGLPTDTSDMWNGPILHEFVADLRCTVKNESGRVYAALAIDKGVKFYRFDARAIPDKELVPLHEKGFDVSKQEDLSGVERMLNYVKDNGLQWACEV</sequence>
<dbReference type="AlphaFoldDB" id="A0A9W5YK63"/>
<evidence type="ECO:0000313" key="2">
    <source>
        <dbReference type="Proteomes" id="UP001143548"/>
    </source>
</evidence>
<organism evidence="1 2">
    <name type="scientific">Aspergillus brasiliensis</name>
    <dbReference type="NCBI Taxonomy" id="319629"/>
    <lineage>
        <taxon>Eukaryota</taxon>
        <taxon>Fungi</taxon>
        <taxon>Dikarya</taxon>
        <taxon>Ascomycota</taxon>
        <taxon>Pezizomycotina</taxon>
        <taxon>Eurotiomycetes</taxon>
        <taxon>Eurotiomycetidae</taxon>
        <taxon>Eurotiales</taxon>
        <taxon>Aspergillaceae</taxon>
        <taxon>Aspergillus</taxon>
        <taxon>Aspergillus subgen. Circumdati</taxon>
    </lineage>
</organism>
<dbReference type="Proteomes" id="UP001143548">
    <property type="component" value="Unassembled WGS sequence"/>
</dbReference>
<gene>
    <name evidence="1" type="ORF">AbraCBS73388_010075</name>
</gene>